<organism evidence="3 4">
    <name type="scientific">Araneus ventricosus</name>
    <name type="common">Orbweaver spider</name>
    <name type="synonym">Epeira ventricosa</name>
    <dbReference type="NCBI Taxonomy" id="182803"/>
    <lineage>
        <taxon>Eukaryota</taxon>
        <taxon>Metazoa</taxon>
        <taxon>Ecdysozoa</taxon>
        <taxon>Arthropoda</taxon>
        <taxon>Chelicerata</taxon>
        <taxon>Arachnida</taxon>
        <taxon>Araneae</taxon>
        <taxon>Araneomorphae</taxon>
        <taxon>Entelegynae</taxon>
        <taxon>Araneoidea</taxon>
        <taxon>Araneidae</taxon>
        <taxon>Araneus</taxon>
    </lineage>
</organism>
<comment type="caution">
    <text evidence="3">The sequence shown here is derived from an EMBL/GenBank/DDBJ whole genome shotgun (WGS) entry which is preliminary data.</text>
</comment>
<evidence type="ECO:0000313" key="3">
    <source>
        <dbReference type="EMBL" id="GBM97585.1"/>
    </source>
</evidence>
<dbReference type="EMBL" id="BGPR01004249">
    <property type="protein sequence ID" value="GBM97585.1"/>
    <property type="molecule type" value="Genomic_DNA"/>
</dbReference>
<keyword evidence="2" id="KW-0732">Signal</keyword>
<sequence>MQIAIFLLSHPFTPLVAAPFRKLGIVVKLNTLEVNEMERDQGRKLDIEFQECDGLIGLQIPSEKEVMYPGLIKRHPLSPSQMPLQQLNRLNGHATEDTNQTLHGTTKPPHKRNDLRTTLLKPEKCLQLHLQTVRLQRMVTGAAQNFKPVL</sequence>
<evidence type="ECO:0000256" key="1">
    <source>
        <dbReference type="SAM" id="MobiDB-lite"/>
    </source>
</evidence>
<evidence type="ECO:0000256" key="2">
    <source>
        <dbReference type="SAM" id="SignalP"/>
    </source>
</evidence>
<feature type="signal peptide" evidence="2">
    <location>
        <begin position="1"/>
        <end position="17"/>
    </location>
</feature>
<dbReference type="Proteomes" id="UP000499080">
    <property type="component" value="Unassembled WGS sequence"/>
</dbReference>
<feature type="region of interest" description="Disordered" evidence="1">
    <location>
        <begin position="94"/>
        <end position="113"/>
    </location>
</feature>
<proteinExistence type="predicted"/>
<keyword evidence="4" id="KW-1185">Reference proteome</keyword>
<feature type="chain" id="PRO_5021491971" evidence="2">
    <location>
        <begin position="18"/>
        <end position="150"/>
    </location>
</feature>
<name>A0A4Y2K759_ARAVE</name>
<protein>
    <submittedName>
        <fullName evidence="3">Uncharacterized protein</fullName>
    </submittedName>
</protein>
<accession>A0A4Y2K759</accession>
<reference evidence="3 4" key="1">
    <citation type="journal article" date="2019" name="Sci. Rep.">
        <title>Orb-weaving spider Araneus ventricosus genome elucidates the spidroin gene catalogue.</title>
        <authorList>
            <person name="Kono N."/>
            <person name="Nakamura H."/>
            <person name="Ohtoshi R."/>
            <person name="Moran D.A.P."/>
            <person name="Shinohara A."/>
            <person name="Yoshida Y."/>
            <person name="Fujiwara M."/>
            <person name="Mori M."/>
            <person name="Tomita M."/>
            <person name="Arakawa K."/>
        </authorList>
    </citation>
    <scope>NUCLEOTIDE SEQUENCE [LARGE SCALE GENOMIC DNA]</scope>
</reference>
<gene>
    <name evidence="3" type="ORF">AVEN_121408_1</name>
</gene>
<evidence type="ECO:0000313" key="4">
    <source>
        <dbReference type="Proteomes" id="UP000499080"/>
    </source>
</evidence>
<dbReference type="AlphaFoldDB" id="A0A4Y2K759"/>